<evidence type="ECO:0000313" key="1">
    <source>
        <dbReference type="EMBL" id="XBS88689.1"/>
    </source>
</evidence>
<proteinExistence type="predicted"/>
<protein>
    <recommendedName>
        <fullName evidence="2">6,7-dimethyl-8-ribityllumazine synthase</fullName>
    </recommendedName>
</protein>
<evidence type="ECO:0008006" key="2">
    <source>
        <dbReference type="Google" id="ProtNLM"/>
    </source>
</evidence>
<accession>A0AAU7QGC5</accession>
<reference evidence="1" key="1">
    <citation type="submission" date="2024-06" db="EMBL/GenBank/DDBJ databases">
        <authorList>
            <person name="Sun Y."/>
        </authorList>
    </citation>
    <scope>NUCLEOTIDE SEQUENCE</scope>
    <source>
        <strain evidence="1">IGA1.0</strain>
    </source>
</reference>
<sequence length="49" mass="4868">MTAVLDGGATTATPDVERSDKAHAANATDALNLALAAMLAKSKKGDVAN</sequence>
<name>A0AAU7QGC5_9GAMM</name>
<dbReference type="AlphaFoldDB" id="A0AAU7QGC5"/>
<organism evidence="1">
    <name type="scientific">Rhodanobacter sp. IGA1.0</name>
    <dbReference type="NCBI Taxonomy" id="3158582"/>
    <lineage>
        <taxon>Bacteria</taxon>
        <taxon>Pseudomonadati</taxon>
        <taxon>Pseudomonadota</taxon>
        <taxon>Gammaproteobacteria</taxon>
        <taxon>Lysobacterales</taxon>
        <taxon>Rhodanobacteraceae</taxon>
        <taxon>Rhodanobacter</taxon>
    </lineage>
</organism>
<dbReference type="EMBL" id="CP157948">
    <property type="protein sequence ID" value="XBS88689.1"/>
    <property type="molecule type" value="Genomic_DNA"/>
</dbReference>
<gene>
    <name evidence="1" type="ORF">ABNK63_09710</name>
</gene>
<dbReference type="RefSeq" id="WP_350015501.1">
    <property type="nucleotide sequence ID" value="NZ_CP157948.1"/>
</dbReference>